<dbReference type="GO" id="GO:0030145">
    <property type="term" value="F:manganese ion binding"/>
    <property type="evidence" value="ECO:0007669"/>
    <property type="project" value="TreeGrafter"/>
</dbReference>
<dbReference type="InterPro" id="IPR036025">
    <property type="entry name" value="RtcB-like_sf"/>
</dbReference>
<dbReference type="GO" id="GO:0170057">
    <property type="term" value="F:RNA ligase (GTP) activity"/>
    <property type="evidence" value="ECO:0007669"/>
    <property type="project" value="UniProtKB-EC"/>
</dbReference>
<feature type="binding site" evidence="11">
    <location>
        <position position="169"/>
    </location>
    <ligand>
        <name>Mn(2+)</name>
        <dbReference type="ChEBI" id="CHEBI:29035"/>
        <label>2</label>
    </ligand>
</feature>
<name>A0A345UP38_9BACT</name>
<feature type="binding site" evidence="11">
    <location>
        <position position="152"/>
    </location>
    <ligand>
        <name>Mn(2+)</name>
        <dbReference type="ChEBI" id="CHEBI:29035"/>
        <label>1</label>
    </ligand>
</feature>
<evidence type="ECO:0000256" key="8">
    <source>
        <dbReference type="ARBA" id="ARBA00047746"/>
    </source>
</evidence>
<evidence type="ECO:0000256" key="2">
    <source>
        <dbReference type="ARBA" id="ARBA00022598"/>
    </source>
</evidence>
<comment type="catalytic activity">
    <reaction evidence="8">
        <text>a 3'-end 3'-phospho-ribonucleotide-RNA + a 5'-end dephospho-ribonucleoside-RNA + GTP = a ribonucleotidyl-ribonucleotide-RNA + GMP + diphosphate</text>
        <dbReference type="Rhea" id="RHEA:68076"/>
        <dbReference type="Rhea" id="RHEA-COMP:10463"/>
        <dbReference type="Rhea" id="RHEA-COMP:13936"/>
        <dbReference type="Rhea" id="RHEA-COMP:17355"/>
        <dbReference type="ChEBI" id="CHEBI:33019"/>
        <dbReference type="ChEBI" id="CHEBI:37565"/>
        <dbReference type="ChEBI" id="CHEBI:58115"/>
        <dbReference type="ChEBI" id="CHEBI:83062"/>
        <dbReference type="ChEBI" id="CHEBI:138284"/>
        <dbReference type="ChEBI" id="CHEBI:173118"/>
        <dbReference type="EC" id="6.5.1.8"/>
    </reaction>
</comment>
<evidence type="ECO:0000256" key="6">
    <source>
        <dbReference type="ARBA" id="ARBA00023134"/>
    </source>
</evidence>
<evidence type="ECO:0000256" key="10">
    <source>
        <dbReference type="PIRSR" id="PIRSR601233-2"/>
    </source>
</evidence>
<evidence type="ECO:0000256" key="7">
    <source>
        <dbReference type="ARBA" id="ARBA00023211"/>
    </source>
</evidence>
<evidence type="ECO:0000256" key="5">
    <source>
        <dbReference type="ARBA" id="ARBA00022800"/>
    </source>
</evidence>
<feature type="binding site" evidence="10">
    <location>
        <begin position="260"/>
        <end position="261"/>
    </location>
    <ligand>
        <name>GMP</name>
        <dbReference type="ChEBI" id="CHEBI:58115"/>
    </ligand>
</feature>
<evidence type="ECO:0000256" key="3">
    <source>
        <dbReference type="ARBA" id="ARBA00022723"/>
    </source>
</evidence>
<keyword evidence="3 11" id="KW-0479">Metal-binding</keyword>
<feature type="binding site" evidence="10">
    <location>
        <position position="389"/>
    </location>
    <ligand>
        <name>GMP</name>
        <dbReference type="ChEBI" id="CHEBI:58115"/>
    </ligand>
</feature>
<dbReference type="AlphaFoldDB" id="A0A345UP38"/>
<proteinExistence type="predicted"/>
<dbReference type="GO" id="GO:0005525">
    <property type="term" value="F:GTP binding"/>
    <property type="evidence" value="ECO:0007669"/>
    <property type="project" value="UniProtKB-KW"/>
</dbReference>
<feature type="active site" description="GMP-histidine intermediate" evidence="9">
    <location>
        <position position="316"/>
    </location>
</feature>
<keyword evidence="2 12" id="KW-0436">Ligase</keyword>
<feature type="binding site" evidence="11">
    <location>
        <position position="260"/>
    </location>
    <ligand>
        <name>Mn(2+)</name>
        <dbReference type="ChEBI" id="CHEBI:29035"/>
        <label>2</label>
    </ligand>
</feature>
<dbReference type="GO" id="GO:0006396">
    <property type="term" value="P:RNA processing"/>
    <property type="evidence" value="ECO:0007669"/>
    <property type="project" value="InterPro"/>
</dbReference>
<evidence type="ECO:0000313" key="13">
    <source>
        <dbReference type="Proteomes" id="UP000254808"/>
    </source>
</evidence>
<evidence type="ECO:0000256" key="9">
    <source>
        <dbReference type="PIRSR" id="PIRSR601233-1"/>
    </source>
</evidence>
<dbReference type="SUPFAM" id="SSF103365">
    <property type="entry name" value="Hypothetical protein PH1602"/>
    <property type="match status" value="1"/>
</dbReference>
<dbReference type="InterPro" id="IPR052915">
    <property type="entry name" value="RtcB-like"/>
</dbReference>
<evidence type="ECO:0000256" key="4">
    <source>
        <dbReference type="ARBA" id="ARBA00022741"/>
    </source>
</evidence>
<keyword evidence="6 10" id="KW-0342">GTP-binding</keyword>
<dbReference type="InterPro" id="IPR001233">
    <property type="entry name" value="RtcB"/>
</dbReference>
<dbReference type="EC" id="6.5.1.8" evidence="1"/>
<dbReference type="Gene3D" id="3.90.1860.10">
    <property type="entry name" value="tRNA-splicing ligase RtcB"/>
    <property type="match status" value="1"/>
</dbReference>
<keyword evidence="7 11" id="KW-0464">Manganese</keyword>
<dbReference type="GO" id="GO:0042245">
    <property type="term" value="P:RNA repair"/>
    <property type="evidence" value="ECO:0007669"/>
    <property type="project" value="UniProtKB-KW"/>
</dbReference>
<dbReference type="Pfam" id="PF01139">
    <property type="entry name" value="RtcB"/>
    <property type="match status" value="1"/>
</dbReference>
<keyword evidence="5" id="KW-0692">RNA repair</keyword>
<feature type="binding site" evidence="10">
    <location>
        <position position="299"/>
    </location>
    <ligand>
        <name>GMP</name>
        <dbReference type="ChEBI" id="CHEBI:58115"/>
    </ligand>
</feature>
<dbReference type="KEGG" id="cprv:CYPRO_3003"/>
<dbReference type="GO" id="GO:0006281">
    <property type="term" value="P:DNA repair"/>
    <property type="evidence" value="ECO:0007669"/>
    <property type="project" value="TreeGrafter"/>
</dbReference>
<dbReference type="Proteomes" id="UP000254808">
    <property type="component" value="Chromosome"/>
</dbReference>
<keyword evidence="13" id="KW-1185">Reference proteome</keyword>
<dbReference type="GO" id="GO:0003909">
    <property type="term" value="F:DNA ligase activity"/>
    <property type="evidence" value="ECO:0007669"/>
    <property type="project" value="TreeGrafter"/>
</dbReference>
<feature type="binding site" evidence="10">
    <location>
        <begin position="316"/>
        <end position="319"/>
    </location>
    <ligand>
        <name>GMP</name>
        <dbReference type="ChEBI" id="CHEBI:58115"/>
    </ligand>
</feature>
<evidence type="ECO:0000256" key="11">
    <source>
        <dbReference type="PIRSR" id="PIRSR601233-3"/>
    </source>
</evidence>
<gene>
    <name evidence="12" type="ORF">CYPRO_3003</name>
</gene>
<keyword evidence="4 10" id="KW-0547">Nucleotide-binding</keyword>
<dbReference type="RefSeq" id="WP_114985360.1">
    <property type="nucleotide sequence ID" value="NZ_CP027806.1"/>
</dbReference>
<feature type="binding site" evidence="10">
    <location>
        <begin position="151"/>
        <end position="155"/>
    </location>
    <ligand>
        <name>GMP</name>
        <dbReference type="ChEBI" id="CHEBI:58115"/>
    </ligand>
</feature>
<evidence type="ECO:0000313" key="12">
    <source>
        <dbReference type="EMBL" id="AXJ02240.1"/>
    </source>
</evidence>
<dbReference type="EMBL" id="CP027806">
    <property type="protein sequence ID" value="AXJ02240.1"/>
    <property type="molecule type" value="Genomic_DNA"/>
</dbReference>
<sequence length="390" mass="42878">MKKTITTEKIPLYLWLDDLEDGALLQALDLANLPVAFHHIAIMPDSHIGFGMPIGGILATRDAVVPNAVGVDIGCGMCSLRTSLTGLHPAQLREIMGLIRRLVPVGFQHHKEDQPESVMPALPDESSRLTPVSEREFAKARRQVGTLGGGNHFIELQQGSDGYVWIMIHSGSRNIGLQVAEHYHKLAMARTEARKEKGAVPKDLSFFRADDPLYHAYLAEMRFCIAFALANRKLMMQRVQEAVAAVAGDISFSGFINKPHNFADTETHYGEEVLVHRKGATRAREGEPGMIPGSQGSPSYIVRGKGNPLSFASCSHGAGRVMSRNAARRKLDLKAEQQKLEKMGVLHAVRGKRDLDEAPSSYKNIRKVMANQQDLVEIVTELKPLAVIKG</sequence>
<reference evidence="12 13" key="1">
    <citation type="submission" date="2018-03" db="EMBL/GenBank/DDBJ databases">
        <title>Phenotypic and genomic properties of Cyclonatronum proteinivorum gen. nov., sp. nov., a haloalkaliphilic bacteroidete from soda lakes possessing Na+-translocating rhodopsin.</title>
        <authorList>
            <person name="Toshchakov S.V."/>
            <person name="Korzhenkov A."/>
            <person name="Samarov N.I."/>
            <person name="Kublanov I.V."/>
            <person name="Muntyan M.S."/>
            <person name="Sorokin D.Y."/>
        </authorList>
    </citation>
    <scope>NUCLEOTIDE SEQUENCE [LARGE SCALE GENOMIC DNA]</scope>
    <source>
        <strain evidence="12 13">Omega</strain>
    </source>
</reference>
<dbReference type="OrthoDB" id="9802323at2"/>
<feature type="binding site" evidence="11">
    <location>
        <position position="72"/>
    </location>
    <ligand>
        <name>Mn(2+)</name>
        <dbReference type="ChEBI" id="CHEBI:29035"/>
        <label>1</label>
    </ligand>
</feature>
<dbReference type="PANTHER" id="PTHR43749:SF2">
    <property type="entry name" value="RNA-SPLICING LIGASE RTCB"/>
    <property type="match status" value="1"/>
</dbReference>
<protein>
    <recommendedName>
        <fullName evidence="1">3'-phosphate/5'-hydroxy nucleic acid ligase</fullName>
        <ecNumber evidence="1">6.5.1.8</ecNumber>
    </recommendedName>
</protein>
<dbReference type="PANTHER" id="PTHR43749">
    <property type="entry name" value="RNA-SPLICING LIGASE RTCB"/>
    <property type="match status" value="1"/>
</dbReference>
<accession>A0A345UP38</accession>
<evidence type="ECO:0000256" key="1">
    <source>
        <dbReference type="ARBA" id="ARBA00012726"/>
    </source>
</evidence>
<organism evidence="12 13">
    <name type="scientific">Cyclonatronum proteinivorum</name>
    <dbReference type="NCBI Taxonomy" id="1457365"/>
    <lineage>
        <taxon>Bacteria</taxon>
        <taxon>Pseudomonadati</taxon>
        <taxon>Balneolota</taxon>
        <taxon>Balneolia</taxon>
        <taxon>Balneolales</taxon>
        <taxon>Cyclonatronaceae</taxon>
        <taxon>Cyclonatronum</taxon>
    </lineage>
</organism>
<comment type="cofactor">
    <cofactor evidence="11">
        <name>Mn(2+)</name>
        <dbReference type="ChEBI" id="CHEBI:29035"/>
    </cofactor>
    <text evidence="11">Binds 2 manganese ions per subunit.</text>
</comment>